<dbReference type="AlphaFoldDB" id="A0AAN6QC42"/>
<sequence length="153" mass="17790">MSLDTILRKCSSRVFMMEIVVIRLKFTDHPHRHSWTRHKYNSIVKSEKNLYIQPSPGLFVSVTRDGDSDIGLHFLFLFFLFFFLFLFLLSSSSSSFPSFSCCSSSSFSSCFFFISYLPSVFFSYLALLSVSSSSLPSLYSYVPRYQTHQRWIV</sequence>
<gene>
    <name evidence="2" type="ORF">N658DRAFT_32303</name>
</gene>
<evidence type="ECO:0000313" key="2">
    <source>
        <dbReference type="EMBL" id="KAK4106836.1"/>
    </source>
</evidence>
<feature type="transmembrane region" description="Helical" evidence="1">
    <location>
        <begin position="121"/>
        <end position="142"/>
    </location>
</feature>
<keyword evidence="1" id="KW-0472">Membrane</keyword>
<keyword evidence="1" id="KW-1133">Transmembrane helix</keyword>
<name>A0AAN6QC42_9PEZI</name>
<keyword evidence="3" id="KW-1185">Reference proteome</keyword>
<feature type="transmembrane region" description="Helical" evidence="1">
    <location>
        <begin position="70"/>
        <end position="89"/>
    </location>
</feature>
<reference evidence="2" key="1">
    <citation type="journal article" date="2023" name="Mol. Phylogenet. Evol.">
        <title>Genome-scale phylogeny and comparative genomics of the fungal order Sordariales.</title>
        <authorList>
            <person name="Hensen N."/>
            <person name="Bonometti L."/>
            <person name="Westerberg I."/>
            <person name="Brannstrom I.O."/>
            <person name="Guillou S."/>
            <person name="Cros-Aarteil S."/>
            <person name="Calhoun S."/>
            <person name="Haridas S."/>
            <person name="Kuo A."/>
            <person name="Mondo S."/>
            <person name="Pangilinan J."/>
            <person name="Riley R."/>
            <person name="LaButti K."/>
            <person name="Andreopoulos B."/>
            <person name="Lipzen A."/>
            <person name="Chen C."/>
            <person name="Yan M."/>
            <person name="Daum C."/>
            <person name="Ng V."/>
            <person name="Clum A."/>
            <person name="Steindorff A."/>
            <person name="Ohm R.A."/>
            <person name="Martin F."/>
            <person name="Silar P."/>
            <person name="Natvig D.O."/>
            <person name="Lalanne C."/>
            <person name="Gautier V."/>
            <person name="Ament-Velasquez S.L."/>
            <person name="Kruys A."/>
            <person name="Hutchinson M.I."/>
            <person name="Powell A.J."/>
            <person name="Barry K."/>
            <person name="Miller A.N."/>
            <person name="Grigoriev I.V."/>
            <person name="Debuchy R."/>
            <person name="Gladieux P."/>
            <person name="Hiltunen Thoren M."/>
            <person name="Johannesson H."/>
        </authorList>
    </citation>
    <scope>NUCLEOTIDE SEQUENCE</scope>
    <source>
        <strain evidence="2">CBS 757.83</strain>
    </source>
</reference>
<evidence type="ECO:0000313" key="3">
    <source>
        <dbReference type="Proteomes" id="UP001305647"/>
    </source>
</evidence>
<reference evidence="2" key="2">
    <citation type="submission" date="2023-05" db="EMBL/GenBank/DDBJ databases">
        <authorList>
            <consortium name="Lawrence Berkeley National Laboratory"/>
            <person name="Steindorff A."/>
            <person name="Hensen N."/>
            <person name="Bonometti L."/>
            <person name="Westerberg I."/>
            <person name="Brannstrom I.O."/>
            <person name="Guillou S."/>
            <person name="Cros-Aarteil S."/>
            <person name="Calhoun S."/>
            <person name="Haridas S."/>
            <person name="Kuo A."/>
            <person name="Mondo S."/>
            <person name="Pangilinan J."/>
            <person name="Riley R."/>
            <person name="Labutti K."/>
            <person name="Andreopoulos B."/>
            <person name="Lipzen A."/>
            <person name="Chen C."/>
            <person name="Yanf M."/>
            <person name="Daum C."/>
            <person name="Ng V."/>
            <person name="Clum A."/>
            <person name="Ohm R."/>
            <person name="Martin F."/>
            <person name="Silar P."/>
            <person name="Natvig D."/>
            <person name="Lalanne C."/>
            <person name="Gautier V."/>
            <person name="Ament-Velasquez S.L."/>
            <person name="Kruys A."/>
            <person name="Hutchinson M.I."/>
            <person name="Powell A.J."/>
            <person name="Barry K."/>
            <person name="Miller A.N."/>
            <person name="Grigoriev I.V."/>
            <person name="Debuchy R."/>
            <person name="Gladieux P."/>
            <person name="Thoren M.H."/>
            <person name="Johannesson H."/>
        </authorList>
    </citation>
    <scope>NUCLEOTIDE SEQUENCE</scope>
    <source>
        <strain evidence="2">CBS 757.83</strain>
    </source>
</reference>
<comment type="caution">
    <text evidence="2">The sequence shown here is derived from an EMBL/GenBank/DDBJ whole genome shotgun (WGS) entry which is preliminary data.</text>
</comment>
<evidence type="ECO:0000256" key="1">
    <source>
        <dbReference type="SAM" id="Phobius"/>
    </source>
</evidence>
<protein>
    <submittedName>
        <fullName evidence="2">Uncharacterized protein</fullName>
    </submittedName>
</protein>
<keyword evidence="1" id="KW-0812">Transmembrane</keyword>
<dbReference type="EMBL" id="MU863624">
    <property type="protein sequence ID" value="KAK4106836.1"/>
    <property type="molecule type" value="Genomic_DNA"/>
</dbReference>
<proteinExistence type="predicted"/>
<organism evidence="2 3">
    <name type="scientific">Parathielavia hyrcaniae</name>
    <dbReference type="NCBI Taxonomy" id="113614"/>
    <lineage>
        <taxon>Eukaryota</taxon>
        <taxon>Fungi</taxon>
        <taxon>Dikarya</taxon>
        <taxon>Ascomycota</taxon>
        <taxon>Pezizomycotina</taxon>
        <taxon>Sordariomycetes</taxon>
        <taxon>Sordariomycetidae</taxon>
        <taxon>Sordariales</taxon>
        <taxon>Chaetomiaceae</taxon>
        <taxon>Parathielavia</taxon>
    </lineage>
</organism>
<dbReference type="Proteomes" id="UP001305647">
    <property type="component" value="Unassembled WGS sequence"/>
</dbReference>
<accession>A0AAN6QC42</accession>